<dbReference type="GO" id="GO:0051754">
    <property type="term" value="P:meiotic sister chromatid cohesion, centromeric"/>
    <property type="evidence" value="ECO:0007669"/>
    <property type="project" value="TreeGrafter"/>
</dbReference>
<dbReference type="PANTHER" id="PTHR14030">
    <property type="entry name" value="MITOTIC CHECKPOINT SERINE/THREONINE-PROTEIN KINASE BUB1"/>
    <property type="match status" value="1"/>
</dbReference>
<name>A0AA84ZBQ9_9TREM</name>
<reference evidence="4" key="1">
    <citation type="submission" date="2023-11" db="UniProtKB">
        <authorList>
            <consortium name="WormBaseParasite"/>
        </authorList>
    </citation>
    <scope>IDENTIFICATION</scope>
</reference>
<evidence type="ECO:0000313" key="4">
    <source>
        <dbReference type="WBParaSite" id="SMRG1_22880.1"/>
    </source>
</evidence>
<evidence type="ECO:0000256" key="1">
    <source>
        <dbReference type="SAM" id="MobiDB-lite"/>
    </source>
</evidence>
<accession>A0AA84ZBQ9</accession>
<protein>
    <recommendedName>
        <fullName evidence="2">BUB1 N-terminal domain-containing protein</fullName>
    </recommendedName>
</protein>
<dbReference type="GO" id="GO:0004672">
    <property type="term" value="F:protein kinase activity"/>
    <property type="evidence" value="ECO:0007669"/>
    <property type="project" value="TreeGrafter"/>
</dbReference>
<dbReference type="GO" id="GO:0005634">
    <property type="term" value="C:nucleus"/>
    <property type="evidence" value="ECO:0007669"/>
    <property type="project" value="TreeGrafter"/>
</dbReference>
<sequence>MIQRGPSSYQMMSETDNFEWELSKENIKPLKSGRSVELLNKVLTSQRSNEFQLRRRLLREYFELKLASLTISNKKFQLYSRYIKWIEQNYPSLGKCADLQNVLYRSIRDSSDLPGIKNNDTYVGNWIKLTEYCNQPTELFELLFRQGIGTMCSEFYVTWCQLLEKNKNYRKIASIYAHGLRAGAKPLLWLEDRAEAFFQRYEHSLKSTVTSSSDIVGTFTSDNSYNENHNENTRKKLASLRLIETSTQENGLVAPVIRTKEMWRSNQSGLGTIRSSESITSNKCNYQIKQDKLSQENSVLIRDLPPITSDFIRPVGIPSSWQKENQLEPSSWNKAQLSTTTAVPASSRPIGPPSWEIFTEDQVEQQQTDSSNPLNSTQQSAICTKRKGLKMKSSLKDNDTYQQLNEISFIEIASLNHLLHHNDRVNHSSSQHYDHYQNDILLTKLNLPSFPGDKISEVDGFAFDISLIYGGIEELCWEMHRGVKWDVNYTNSLNNSPIKYDHRKMLNDFWDNEELELIKEIDSIIHNNNNDGTVNNQMNDQLLKSKIVESTRYALIKSLESIALNKES</sequence>
<proteinExistence type="predicted"/>
<feature type="region of interest" description="Disordered" evidence="1">
    <location>
        <begin position="330"/>
        <end position="350"/>
    </location>
</feature>
<evidence type="ECO:0000313" key="3">
    <source>
        <dbReference type="Proteomes" id="UP000050790"/>
    </source>
</evidence>
<dbReference type="SMART" id="SM00777">
    <property type="entry name" value="Mad3_BUB1_I"/>
    <property type="match status" value="1"/>
</dbReference>
<feature type="domain" description="BUB1 N-terminal" evidence="2">
    <location>
        <begin position="62"/>
        <end position="221"/>
    </location>
</feature>
<organism evidence="3 4">
    <name type="scientific">Schistosoma margrebowiei</name>
    <dbReference type="NCBI Taxonomy" id="48269"/>
    <lineage>
        <taxon>Eukaryota</taxon>
        <taxon>Metazoa</taxon>
        <taxon>Spiralia</taxon>
        <taxon>Lophotrochozoa</taxon>
        <taxon>Platyhelminthes</taxon>
        <taxon>Trematoda</taxon>
        <taxon>Digenea</taxon>
        <taxon>Strigeidida</taxon>
        <taxon>Schistosomatoidea</taxon>
        <taxon>Schistosomatidae</taxon>
        <taxon>Schistosoma</taxon>
    </lineage>
</organism>
<dbReference type="GO" id="GO:0032991">
    <property type="term" value="C:protein-containing complex"/>
    <property type="evidence" value="ECO:0007669"/>
    <property type="project" value="UniProtKB-ARBA"/>
</dbReference>
<dbReference type="GO" id="GO:0007094">
    <property type="term" value="P:mitotic spindle assembly checkpoint signaling"/>
    <property type="evidence" value="ECO:0007669"/>
    <property type="project" value="InterPro"/>
</dbReference>
<dbReference type="PANTHER" id="PTHR14030:SF4">
    <property type="entry name" value="BUB1 KINASE, ISOFORM A-RELATED"/>
    <property type="match status" value="1"/>
</dbReference>
<dbReference type="AlphaFoldDB" id="A0AA84ZBQ9"/>
<dbReference type="InterPro" id="IPR015661">
    <property type="entry name" value="Bub1/Mad3"/>
</dbReference>
<dbReference type="Gene3D" id="1.25.40.430">
    <property type="match status" value="1"/>
</dbReference>
<dbReference type="InterPro" id="IPR013212">
    <property type="entry name" value="Mad3/Bub1_I"/>
</dbReference>
<evidence type="ECO:0000259" key="2">
    <source>
        <dbReference type="PROSITE" id="PS51489"/>
    </source>
</evidence>
<dbReference type="Pfam" id="PF08311">
    <property type="entry name" value="Mad3_BUB1_I"/>
    <property type="match status" value="1"/>
</dbReference>
<dbReference type="WBParaSite" id="SMRG1_22880.1">
    <property type="protein sequence ID" value="SMRG1_22880.1"/>
    <property type="gene ID" value="SMRG1_22880"/>
</dbReference>
<dbReference type="PROSITE" id="PS51489">
    <property type="entry name" value="BUB1_N"/>
    <property type="match status" value="1"/>
</dbReference>
<dbReference type="Proteomes" id="UP000050790">
    <property type="component" value="Unassembled WGS sequence"/>
</dbReference>
<feature type="compositionally biased region" description="Polar residues" evidence="1">
    <location>
        <begin position="330"/>
        <end position="344"/>
    </location>
</feature>